<dbReference type="AlphaFoldDB" id="A0A8C8B147"/>
<sequence>MDLEVKGVAASPRRQAQLSSRGKKHQGWRPDRQATHGPRPPEVPCLDLGRLRDSNEEDGDSYIPDSGSYPHTCPLDLSSDWRTSLQAPYAQHHQAQQHFVLKQKTIPENLPSPTAKYKLKYRQYEADLREEYKQYSQRTAEKKKDHLQCPEASIKGTQLEGGHHDDLTTLDEKALLQQCYRSKPYNMWHSVRKSEAEDVIAERRKQAVVEQVMVDQLSRAVISDPEQSTRADVYKEVHGLLGLETAPMRFRKRTLHETTIRTKSGLTESMLSNKLRFDSRIISRTNALPFIQKGVYQHQRGQRKGKVYDLSDFYIGANLTFRSVDHNLPESVKQNPVLTLRVISIDDAAMDFLKASTEFKQECSRKQVADDSEVFKKIQGILRESLSKRGVRVITGLGKYFRQVDKNRSGFLSQAAFKEALKVFHLEVPEGDLESLWLVLDDSKSDKVDYGEFTRAVFGEMNEYRKAFVRKAYMKLDFNKTGSVPMVDIRKCYCAKKHPLVLAGKATEEEIKLSFLETLGESCSNPNEVSYSEFEDYYEGLSIGIMDDDDFVNILRNPWGI</sequence>
<dbReference type="CDD" id="cd00051">
    <property type="entry name" value="EFh"/>
    <property type="match status" value="1"/>
</dbReference>
<dbReference type="InterPro" id="IPR051581">
    <property type="entry name" value="Ca-bind"/>
</dbReference>
<organism evidence="6 7">
    <name type="scientific">Otus sunia</name>
    <name type="common">Oriental scops-owl</name>
    <dbReference type="NCBI Taxonomy" id="257818"/>
    <lineage>
        <taxon>Eukaryota</taxon>
        <taxon>Metazoa</taxon>
        <taxon>Chordata</taxon>
        <taxon>Craniata</taxon>
        <taxon>Vertebrata</taxon>
        <taxon>Euteleostomi</taxon>
        <taxon>Archelosauria</taxon>
        <taxon>Archosauria</taxon>
        <taxon>Dinosauria</taxon>
        <taxon>Saurischia</taxon>
        <taxon>Theropoda</taxon>
        <taxon>Coelurosauria</taxon>
        <taxon>Aves</taxon>
        <taxon>Neognathae</taxon>
        <taxon>Neoaves</taxon>
        <taxon>Telluraves</taxon>
        <taxon>Strigiformes</taxon>
        <taxon>Strigidae</taxon>
        <taxon>Otus</taxon>
    </lineage>
</organism>
<evidence type="ECO:0000256" key="1">
    <source>
        <dbReference type="ARBA" id="ARBA00022723"/>
    </source>
</evidence>
<keyword evidence="7" id="KW-1185">Reference proteome</keyword>
<dbReference type="Gene3D" id="1.10.238.10">
    <property type="entry name" value="EF-hand"/>
    <property type="match status" value="2"/>
</dbReference>
<keyword evidence="3" id="KW-0106">Calcium</keyword>
<dbReference type="PROSITE" id="PS00018">
    <property type="entry name" value="EF_HAND_1"/>
    <property type="match status" value="1"/>
</dbReference>
<dbReference type="GO" id="GO:0005509">
    <property type="term" value="F:calcium ion binding"/>
    <property type="evidence" value="ECO:0007669"/>
    <property type="project" value="InterPro"/>
</dbReference>
<evidence type="ECO:0000256" key="4">
    <source>
        <dbReference type="SAM" id="MobiDB-lite"/>
    </source>
</evidence>
<evidence type="ECO:0000256" key="2">
    <source>
        <dbReference type="ARBA" id="ARBA00022737"/>
    </source>
</evidence>
<name>A0A8C8B147_9STRI</name>
<dbReference type="Ensembl" id="ENSOSUT00000014938.1">
    <property type="protein sequence ID" value="ENSOSUP00000014454.1"/>
    <property type="gene ID" value="ENSOSUG00000010306.1"/>
</dbReference>
<proteinExistence type="predicted"/>
<reference evidence="6" key="1">
    <citation type="submission" date="2025-08" db="UniProtKB">
        <authorList>
            <consortium name="Ensembl"/>
        </authorList>
    </citation>
    <scope>IDENTIFICATION</scope>
</reference>
<dbReference type="PANTHER" id="PTHR34524">
    <property type="entry name" value="CALCYPHOSIN"/>
    <property type="match status" value="1"/>
</dbReference>
<dbReference type="SUPFAM" id="SSF47473">
    <property type="entry name" value="EF-hand"/>
    <property type="match status" value="1"/>
</dbReference>
<reference evidence="6" key="2">
    <citation type="submission" date="2025-09" db="UniProtKB">
        <authorList>
            <consortium name="Ensembl"/>
        </authorList>
    </citation>
    <scope>IDENTIFICATION</scope>
</reference>
<dbReference type="PANTHER" id="PTHR34524:SF3">
    <property type="entry name" value="CALCYPHOSIN-2"/>
    <property type="match status" value="1"/>
</dbReference>
<evidence type="ECO:0000313" key="6">
    <source>
        <dbReference type="Ensembl" id="ENSOSUP00000014454.1"/>
    </source>
</evidence>
<evidence type="ECO:0000313" key="7">
    <source>
        <dbReference type="Proteomes" id="UP000694552"/>
    </source>
</evidence>
<evidence type="ECO:0000256" key="3">
    <source>
        <dbReference type="ARBA" id="ARBA00022837"/>
    </source>
</evidence>
<keyword evidence="1" id="KW-0479">Metal-binding</keyword>
<feature type="region of interest" description="Disordered" evidence="4">
    <location>
        <begin position="1"/>
        <end position="70"/>
    </location>
</feature>
<protein>
    <submittedName>
        <fullName evidence="6">Calcyphosine 2</fullName>
    </submittedName>
</protein>
<keyword evidence="2" id="KW-0677">Repeat</keyword>
<dbReference type="PROSITE" id="PS50222">
    <property type="entry name" value="EF_HAND_2"/>
    <property type="match status" value="1"/>
</dbReference>
<dbReference type="Proteomes" id="UP000694552">
    <property type="component" value="Unplaced"/>
</dbReference>
<dbReference type="InterPro" id="IPR018247">
    <property type="entry name" value="EF_Hand_1_Ca_BS"/>
</dbReference>
<dbReference type="InterPro" id="IPR002048">
    <property type="entry name" value="EF_hand_dom"/>
</dbReference>
<accession>A0A8C8B147</accession>
<dbReference type="InterPro" id="IPR011992">
    <property type="entry name" value="EF-hand-dom_pair"/>
</dbReference>
<feature type="domain" description="EF-hand" evidence="5">
    <location>
        <begin position="392"/>
        <end position="427"/>
    </location>
</feature>
<evidence type="ECO:0000259" key="5">
    <source>
        <dbReference type="PROSITE" id="PS50222"/>
    </source>
</evidence>